<feature type="domain" description="SH3" evidence="3">
    <location>
        <begin position="18"/>
        <end position="83"/>
    </location>
</feature>
<dbReference type="SUPFAM" id="SSF50044">
    <property type="entry name" value="SH3-domain"/>
    <property type="match status" value="1"/>
</dbReference>
<organism evidence="4 5">
    <name type="scientific">Mesorhabditis belari</name>
    <dbReference type="NCBI Taxonomy" id="2138241"/>
    <lineage>
        <taxon>Eukaryota</taxon>
        <taxon>Metazoa</taxon>
        <taxon>Ecdysozoa</taxon>
        <taxon>Nematoda</taxon>
        <taxon>Chromadorea</taxon>
        <taxon>Rhabditida</taxon>
        <taxon>Rhabditina</taxon>
        <taxon>Rhabditomorpha</taxon>
        <taxon>Rhabditoidea</taxon>
        <taxon>Rhabditidae</taxon>
        <taxon>Mesorhabditinae</taxon>
        <taxon>Mesorhabditis</taxon>
    </lineage>
</organism>
<reference evidence="5" key="1">
    <citation type="submission" date="2024-02" db="UniProtKB">
        <authorList>
            <consortium name="WormBaseParasite"/>
        </authorList>
    </citation>
    <scope>IDENTIFICATION</scope>
</reference>
<dbReference type="Proteomes" id="UP000887575">
    <property type="component" value="Unassembled WGS sequence"/>
</dbReference>
<evidence type="ECO:0000259" key="3">
    <source>
        <dbReference type="PROSITE" id="PS50002"/>
    </source>
</evidence>
<evidence type="ECO:0000256" key="2">
    <source>
        <dbReference type="PROSITE-ProRule" id="PRU00192"/>
    </source>
</evidence>
<proteinExistence type="predicted"/>
<evidence type="ECO:0000313" key="5">
    <source>
        <dbReference type="WBParaSite" id="MBELARI_LOCUS6868"/>
    </source>
</evidence>
<dbReference type="PROSITE" id="PS50002">
    <property type="entry name" value="SH3"/>
    <property type="match status" value="1"/>
</dbReference>
<dbReference type="InterPro" id="IPR001452">
    <property type="entry name" value="SH3_domain"/>
</dbReference>
<protein>
    <recommendedName>
        <fullName evidence="3">SH3 domain-containing protein</fullName>
    </recommendedName>
</protein>
<keyword evidence="1 2" id="KW-0728">SH3 domain</keyword>
<dbReference type="AlphaFoldDB" id="A0AAF3FJ66"/>
<sequence length="112" mass="12894">MSGKKILRRFSSSISEHKSFIYAEAICEFSGLHADELSFNKGDLIWVTDRASQEGRWKGIIFGQKGNSRAGYFSPSTVRMIDRPPAVRGKPVDCCRDVHLPFDMRKERDWWP</sequence>
<dbReference type="Pfam" id="PF07653">
    <property type="entry name" value="SH3_2"/>
    <property type="match status" value="1"/>
</dbReference>
<evidence type="ECO:0000313" key="4">
    <source>
        <dbReference type="Proteomes" id="UP000887575"/>
    </source>
</evidence>
<dbReference type="Gene3D" id="2.30.30.40">
    <property type="entry name" value="SH3 Domains"/>
    <property type="match status" value="1"/>
</dbReference>
<dbReference type="WBParaSite" id="MBELARI_LOCUS6868">
    <property type="protein sequence ID" value="MBELARI_LOCUS6868"/>
    <property type="gene ID" value="MBELARI_LOCUS6868"/>
</dbReference>
<keyword evidence="4" id="KW-1185">Reference proteome</keyword>
<name>A0AAF3FJ66_9BILA</name>
<evidence type="ECO:0000256" key="1">
    <source>
        <dbReference type="ARBA" id="ARBA00022443"/>
    </source>
</evidence>
<dbReference type="SMART" id="SM00326">
    <property type="entry name" value="SH3"/>
    <property type="match status" value="1"/>
</dbReference>
<dbReference type="InterPro" id="IPR036028">
    <property type="entry name" value="SH3-like_dom_sf"/>
</dbReference>
<accession>A0AAF3FJ66</accession>